<feature type="compositionally biased region" description="Low complexity" evidence="1">
    <location>
        <begin position="519"/>
        <end position="539"/>
    </location>
</feature>
<gene>
    <name evidence="2" type="ORF">SEMRO_297_G110950.1</name>
</gene>
<feature type="compositionally biased region" description="Polar residues" evidence="1">
    <location>
        <begin position="498"/>
        <end position="518"/>
    </location>
</feature>
<feature type="region of interest" description="Disordered" evidence="1">
    <location>
        <begin position="343"/>
        <end position="367"/>
    </location>
</feature>
<feature type="compositionally biased region" description="Acidic residues" evidence="1">
    <location>
        <begin position="1"/>
        <end position="12"/>
    </location>
</feature>
<organism evidence="2 3">
    <name type="scientific">Seminavis robusta</name>
    <dbReference type="NCBI Taxonomy" id="568900"/>
    <lineage>
        <taxon>Eukaryota</taxon>
        <taxon>Sar</taxon>
        <taxon>Stramenopiles</taxon>
        <taxon>Ochrophyta</taxon>
        <taxon>Bacillariophyta</taxon>
        <taxon>Bacillariophyceae</taxon>
        <taxon>Bacillariophycidae</taxon>
        <taxon>Naviculales</taxon>
        <taxon>Naviculaceae</taxon>
        <taxon>Seminavis</taxon>
    </lineage>
</organism>
<protein>
    <submittedName>
        <fullName evidence="2">Uncharacterized protein</fullName>
    </submittedName>
</protein>
<feature type="compositionally biased region" description="Low complexity" evidence="1">
    <location>
        <begin position="485"/>
        <end position="497"/>
    </location>
</feature>
<feature type="compositionally biased region" description="Polar residues" evidence="1">
    <location>
        <begin position="661"/>
        <end position="691"/>
    </location>
</feature>
<dbReference type="PANTHER" id="PTHR12460:SF0">
    <property type="entry name" value="CID DOMAIN-CONTAINING PROTEIN-RELATED"/>
    <property type="match status" value="1"/>
</dbReference>
<feature type="compositionally biased region" description="Polar residues" evidence="1">
    <location>
        <begin position="356"/>
        <end position="367"/>
    </location>
</feature>
<feature type="compositionally biased region" description="Polar residues" evidence="1">
    <location>
        <begin position="632"/>
        <end position="641"/>
    </location>
</feature>
<evidence type="ECO:0000313" key="3">
    <source>
        <dbReference type="Proteomes" id="UP001153069"/>
    </source>
</evidence>
<proteinExistence type="predicted"/>
<sequence>MVSETEEKEPEVDWGSPSPHGSNAPTSPEEPQHETSQSLFNDAANQSFTYSAEEMGVSLASLQSQSIGSNNFKGVQFELQEVVAELDEAESNSESAGSIDWDQIGRDGRNSFTKSTLTLYNLCWWLFKWPILLISYLLDALGCKRLLGLDEPDVAPGPLAVEAAPAVQGATLATATAVAMAAGIAITAAVVATRTPGAIPPADIYSRPFCNSSSADDYEVKTGITRIVVQNVTPKEVNANKDNLEEAFRDIFNNQTDGCDDEYDRFMLGNELLEAENITAGDIPLTLTIWESNVSCNGCPDNNPLFDEGPTRGHPNEANDDTEINLRFHDLVTRMSQEIAATIDDTSKKVDGPTLTHPQQSTPKTRNTPIVYIDAVDPNNPDVIVESHGIMPDGMIDSQGTMPEKMEVPSKEIPPITSNIPENSGRGNETAPNDQETSVATHEDQPTATTANISAPSTPNLNDNQAPSTKDDNQAPSASNGNHENNPSSTPTTSNNPGNQAPSTSNDNSTEAPSITNDNNQAPSTANASSQAPASQNNNYTSPTDASGSAPSSTTAIPSKHMGNIPLPPAASTNAAPSVFNGVPGNNNQNPTVQSGFSSPHGRDIPSNDPAASIPTTGGPTSGSRGPVAATSHHSVQNNNYTSPADASGSAPSSTTAFPSNHTGNTPLSPAASTNVVPGENHQSPTVQSGFGSPPAPDMTTNVPAAAIPTIGGPPSVPTGPIEVSILATSGPTIILPSSSAAPTAYTQNHR</sequence>
<keyword evidence="3" id="KW-1185">Reference proteome</keyword>
<comment type="caution">
    <text evidence="2">The sequence shown here is derived from an EMBL/GenBank/DDBJ whole genome shotgun (WGS) entry which is preliminary data.</text>
</comment>
<feature type="compositionally biased region" description="Polar residues" evidence="1">
    <location>
        <begin position="416"/>
        <end position="484"/>
    </location>
</feature>
<feature type="compositionally biased region" description="Polar residues" evidence="1">
    <location>
        <begin position="584"/>
        <end position="598"/>
    </location>
</feature>
<feature type="region of interest" description="Disordered" evidence="1">
    <location>
        <begin position="1"/>
        <end position="37"/>
    </location>
</feature>
<dbReference type="EMBL" id="CAICTM010000296">
    <property type="protein sequence ID" value="CAB9507218.1"/>
    <property type="molecule type" value="Genomic_DNA"/>
</dbReference>
<feature type="region of interest" description="Disordered" evidence="1">
    <location>
        <begin position="391"/>
        <end position="723"/>
    </location>
</feature>
<evidence type="ECO:0000256" key="1">
    <source>
        <dbReference type="SAM" id="MobiDB-lite"/>
    </source>
</evidence>
<reference evidence="2" key="1">
    <citation type="submission" date="2020-06" db="EMBL/GenBank/DDBJ databases">
        <authorList>
            <consortium name="Plant Systems Biology data submission"/>
        </authorList>
    </citation>
    <scope>NUCLEOTIDE SEQUENCE</scope>
    <source>
        <strain evidence="2">D6</strain>
    </source>
</reference>
<feature type="compositionally biased region" description="Polar residues" evidence="1">
    <location>
        <begin position="540"/>
        <end position="557"/>
    </location>
</feature>
<feature type="compositionally biased region" description="Low complexity" evidence="1">
    <location>
        <begin position="704"/>
        <end position="714"/>
    </location>
</feature>
<dbReference type="GO" id="GO:0031124">
    <property type="term" value="P:mRNA 3'-end processing"/>
    <property type="evidence" value="ECO:0007669"/>
    <property type="project" value="TreeGrafter"/>
</dbReference>
<feature type="compositionally biased region" description="Low complexity" evidence="1">
    <location>
        <begin position="642"/>
        <end position="660"/>
    </location>
</feature>
<name>A0A9N8H9Y4_9STRA</name>
<dbReference type="GO" id="GO:0000993">
    <property type="term" value="F:RNA polymerase II complex binding"/>
    <property type="evidence" value="ECO:0007669"/>
    <property type="project" value="TreeGrafter"/>
</dbReference>
<feature type="compositionally biased region" description="Low complexity" evidence="1">
    <location>
        <begin position="613"/>
        <end position="627"/>
    </location>
</feature>
<dbReference type="PANTHER" id="PTHR12460">
    <property type="entry name" value="CYCLIN-DEPENDENT KINASE INHIBITOR-RELATED PROTEIN"/>
    <property type="match status" value="1"/>
</dbReference>
<dbReference type="AlphaFoldDB" id="A0A9N8H9Y4"/>
<evidence type="ECO:0000313" key="2">
    <source>
        <dbReference type="EMBL" id="CAB9507218.1"/>
    </source>
</evidence>
<accession>A0A9N8H9Y4</accession>
<dbReference type="Proteomes" id="UP001153069">
    <property type="component" value="Unassembled WGS sequence"/>
</dbReference>